<dbReference type="KEGG" id="mik:FOE78_02350"/>
<gene>
    <name evidence="6" type="ORF">FOE78_02350</name>
</gene>
<proteinExistence type="predicted"/>
<dbReference type="GO" id="GO:0003700">
    <property type="term" value="F:DNA-binding transcription factor activity"/>
    <property type="evidence" value="ECO:0007669"/>
    <property type="project" value="InterPro"/>
</dbReference>
<evidence type="ECO:0000313" key="6">
    <source>
        <dbReference type="EMBL" id="QDP94910.1"/>
    </source>
</evidence>
<dbReference type="Pfam" id="PF12802">
    <property type="entry name" value="MarR_2"/>
    <property type="match status" value="1"/>
</dbReference>
<dbReference type="SUPFAM" id="SSF46785">
    <property type="entry name" value="Winged helix' DNA-binding domain"/>
    <property type="match status" value="1"/>
</dbReference>
<keyword evidence="7" id="KW-1185">Reference proteome</keyword>
<organism evidence="6 7">
    <name type="scientific">Microlunatus elymi</name>
    <dbReference type="NCBI Taxonomy" id="2596828"/>
    <lineage>
        <taxon>Bacteria</taxon>
        <taxon>Bacillati</taxon>
        <taxon>Actinomycetota</taxon>
        <taxon>Actinomycetes</taxon>
        <taxon>Propionibacteriales</taxon>
        <taxon>Propionibacteriaceae</taxon>
        <taxon>Microlunatus</taxon>
    </lineage>
</organism>
<evidence type="ECO:0000259" key="5">
    <source>
        <dbReference type="Pfam" id="PF12802"/>
    </source>
</evidence>
<dbReference type="OrthoDB" id="67158at2"/>
<reference evidence="6 7" key="1">
    <citation type="submission" date="2019-07" db="EMBL/GenBank/DDBJ databases">
        <title>Microlunatus dokdonensis sp. nov. isolated from the rhizospheric soil of the wild plant Elymus tsukushiensis.</title>
        <authorList>
            <person name="Ghim S.-Y."/>
            <person name="Hwang Y.-J."/>
            <person name="Son J.-S."/>
            <person name="Shin J.-H."/>
        </authorList>
    </citation>
    <scope>NUCLEOTIDE SEQUENCE [LARGE SCALE GENOMIC DNA]</scope>
    <source>
        <strain evidence="6 7">KUDC0627</strain>
    </source>
</reference>
<name>A0A516PUV1_9ACTN</name>
<evidence type="ECO:0000313" key="7">
    <source>
        <dbReference type="Proteomes" id="UP000319263"/>
    </source>
</evidence>
<evidence type="ECO:0000256" key="4">
    <source>
        <dbReference type="SAM" id="MobiDB-lite"/>
    </source>
</evidence>
<dbReference type="PANTHER" id="PTHR38465:SF2">
    <property type="entry name" value="HTH-TYPE TRANSCRIPTIONAL REGULATOR MMPR5"/>
    <property type="match status" value="1"/>
</dbReference>
<keyword evidence="3" id="KW-0804">Transcription</keyword>
<dbReference type="RefSeq" id="WP_143984895.1">
    <property type="nucleotide sequence ID" value="NZ_CP041692.1"/>
</dbReference>
<dbReference type="AlphaFoldDB" id="A0A516PUV1"/>
<dbReference type="Proteomes" id="UP000319263">
    <property type="component" value="Chromosome"/>
</dbReference>
<keyword evidence="1" id="KW-0805">Transcription regulation</keyword>
<sequence length="176" mass="19942">MTTVDHRGKATSPPDEPAAYHDPAGVERFIEQFASAMVEAGMPRMASRVMACLMTTQTGTMTAAELSRRLQISPAAVSGAIRYLAQVRMISREREPGTRRDRYRIQHNALYESITRRDTYLSHWQRELEAGVAAAGEDTEAGRRLAETAEFLAFMNRELDGMLDRWQDHLASKRRR</sequence>
<accession>A0A516PUV1</accession>
<protein>
    <submittedName>
        <fullName evidence="6">MarR family transcriptional regulator</fullName>
    </submittedName>
</protein>
<dbReference type="InterPro" id="IPR000835">
    <property type="entry name" value="HTH_MarR-typ"/>
</dbReference>
<keyword evidence="2" id="KW-0238">DNA-binding</keyword>
<dbReference type="InterPro" id="IPR036390">
    <property type="entry name" value="WH_DNA-bd_sf"/>
</dbReference>
<dbReference type="Gene3D" id="1.10.287.160">
    <property type="entry name" value="HR1 repeat"/>
    <property type="match status" value="1"/>
</dbReference>
<dbReference type="Gene3D" id="1.10.10.10">
    <property type="entry name" value="Winged helix-like DNA-binding domain superfamily/Winged helix DNA-binding domain"/>
    <property type="match status" value="1"/>
</dbReference>
<evidence type="ECO:0000256" key="3">
    <source>
        <dbReference type="ARBA" id="ARBA00023163"/>
    </source>
</evidence>
<dbReference type="PANTHER" id="PTHR38465">
    <property type="entry name" value="HTH-TYPE TRANSCRIPTIONAL REGULATOR MJ1563-RELATED"/>
    <property type="match status" value="1"/>
</dbReference>
<feature type="domain" description="HTH marR-type" evidence="5">
    <location>
        <begin position="41"/>
        <end position="100"/>
    </location>
</feature>
<dbReference type="GO" id="GO:0003677">
    <property type="term" value="F:DNA binding"/>
    <property type="evidence" value="ECO:0007669"/>
    <property type="project" value="UniProtKB-KW"/>
</dbReference>
<evidence type="ECO:0000256" key="1">
    <source>
        <dbReference type="ARBA" id="ARBA00023015"/>
    </source>
</evidence>
<dbReference type="InterPro" id="IPR036388">
    <property type="entry name" value="WH-like_DNA-bd_sf"/>
</dbReference>
<feature type="region of interest" description="Disordered" evidence="4">
    <location>
        <begin position="1"/>
        <end position="21"/>
    </location>
</feature>
<dbReference type="InterPro" id="IPR052362">
    <property type="entry name" value="HTH-GbsR_regulator"/>
</dbReference>
<dbReference type="EMBL" id="CP041692">
    <property type="protein sequence ID" value="QDP94910.1"/>
    <property type="molecule type" value="Genomic_DNA"/>
</dbReference>
<evidence type="ECO:0000256" key="2">
    <source>
        <dbReference type="ARBA" id="ARBA00023125"/>
    </source>
</evidence>